<organism evidence="2 3">
    <name type="scientific">Candidatus Chloroploca asiatica</name>
    <dbReference type="NCBI Taxonomy" id="1506545"/>
    <lineage>
        <taxon>Bacteria</taxon>
        <taxon>Bacillati</taxon>
        <taxon>Chloroflexota</taxon>
        <taxon>Chloroflexia</taxon>
        <taxon>Chloroflexales</taxon>
        <taxon>Chloroflexineae</taxon>
        <taxon>Oscillochloridaceae</taxon>
        <taxon>Candidatus Chloroploca</taxon>
    </lineage>
</organism>
<feature type="transmembrane region" description="Helical" evidence="1">
    <location>
        <begin position="146"/>
        <end position="165"/>
    </location>
</feature>
<protein>
    <recommendedName>
        <fullName evidence="4">Glycosyltransferase RgtA/B/C/D-like domain-containing protein</fullName>
    </recommendedName>
</protein>
<feature type="transmembrane region" description="Helical" evidence="1">
    <location>
        <begin position="419"/>
        <end position="438"/>
    </location>
</feature>
<name>A0A2H3KLL2_9CHLR</name>
<sequence length="706" mass="79003">MSSLFVRNRPGHSPPSKRRLRLVLAGLLYLALALLMLSPFLPAFGWAIPGGAIAEVDGWQNVWHLWWAAHALRNGLDPFVTPLLYHPGGVALHLQPLNLSNGLLVAPVTLLWGPIAGYNLAVVLAFVLSGLAAYLLIFHLVDDVCLALIGGAIFAFSPFHLTRLWDGQLELLTLQWLAFYVLALLRFLQAPSYPRALLAGALLALTTYTSLYYALAAGLYSLFAVLLWWPWRATYAQWFQRLIGLLLVGVTALVLLVPLLVPVLVSPQGAYLSPNPDEVLNRSANLVDFFLPSYLHPLWGELAWQRGSVWHTLTGDWNVALGYLVLSLAFLGLVMTWRETWRWTILTGFFLLLTFGPVLQAGPWRLNLPLPYLLLEALPGAALGRRPLLFTALITLFLAILAVYGLRWLLSRVAPRMQVPLLVVVIGLLTLEYAPPFWPRLEPVTHPAYAQLKALPGAVMDVPPASFKRVVPQQVQMSHERPILGGYLARMPLVPLVEEIPLIRQFWYMQPDDARLFGDPGEALAIFQAYDFTSVVVRWDLVRPDLRPGVRALLATYLPELAPTYQDDLLSIYTLPDGPRQPFGLYGEGWYPQEREPGRVWRWMEGEAMLRLINPLPMVQPVELELTMASYAEPRDLQLRLADTPAISYTIPAQPREQRVTLHLLLPPGEQHVFLTAPTTVEADSRSQRALSIVLLNPSLRPASRP</sequence>
<evidence type="ECO:0008006" key="4">
    <source>
        <dbReference type="Google" id="ProtNLM"/>
    </source>
</evidence>
<dbReference type="AlphaFoldDB" id="A0A2H3KLL2"/>
<feature type="transmembrane region" description="Helical" evidence="1">
    <location>
        <begin position="242"/>
        <end position="265"/>
    </location>
</feature>
<feature type="transmembrane region" description="Helical" evidence="1">
    <location>
        <begin position="388"/>
        <end position="407"/>
    </location>
</feature>
<keyword evidence="1" id="KW-1133">Transmembrane helix</keyword>
<reference evidence="2 3" key="1">
    <citation type="submission" date="2016-05" db="EMBL/GenBank/DDBJ databases">
        <authorList>
            <person name="Lavstsen T."/>
            <person name="Jespersen J.S."/>
        </authorList>
    </citation>
    <scope>NUCLEOTIDE SEQUENCE [LARGE SCALE GENOMIC DNA]</scope>
    <source>
        <strain evidence="2 3">B7-9</strain>
    </source>
</reference>
<feature type="transmembrane region" description="Helical" evidence="1">
    <location>
        <begin position="343"/>
        <end position="362"/>
    </location>
</feature>
<feature type="transmembrane region" description="Helical" evidence="1">
    <location>
        <begin position="317"/>
        <end position="336"/>
    </location>
</feature>
<keyword evidence="1" id="KW-0472">Membrane</keyword>
<feature type="transmembrane region" description="Helical" evidence="1">
    <location>
        <begin position="120"/>
        <end position="140"/>
    </location>
</feature>
<dbReference type="OrthoDB" id="2369748at2"/>
<keyword evidence="3" id="KW-1185">Reference proteome</keyword>
<dbReference type="Proteomes" id="UP000220922">
    <property type="component" value="Unassembled WGS sequence"/>
</dbReference>
<dbReference type="EMBL" id="LYXE01000089">
    <property type="protein sequence ID" value="PDV98903.1"/>
    <property type="molecule type" value="Genomic_DNA"/>
</dbReference>
<dbReference type="RefSeq" id="WP_141508842.1">
    <property type="nucleotide sequence ID" value="NZ_LYXE01000089.1"/>
</dbReference>
<keyword evidence="1" id="KW-0812">Transmembrane</keyword>
<evidence type="ECO:0000313" key="2">
    <source>
        <dbReference type="EMBL" id="PDV98903.1"/>
    </source>
</evidence>
<evidence type="ECO:0000313" key="3">
    <source>
        <dbReference type="Proteomes" id="UP000220922"/>
    </source>
</evidence>
<proteinExistence type="predicted"/>
<comment type="caution">
    <text evidence="2">The sequence shown here is derived from an EMBL/GenBank/DDBJ whole genome shotgun (WGS) entry which is preliminary data.</text>
</comment>
<accession>A0A2H3KLL2</accession>
<evidence type="ECO:0000256" key="1">
    <source>
        <dbReference type="SAM" id="Phobius"/>
    </source>
</evidence>
<feature type="transmembrane region" description="Helical" evidence="1">
    <location>
        <begin position="210"/>
        <end position="230"/>
    </location>
</feature>
<gene>
    <name evidence="2" type="ORF">A9Q02_14305</name>
</gene>